<reference evidence="1" key="1">
    <citation type="submission" date="2022-01" db="EMBL/GenBank/DDBJ databases">
        <authorList>
            <person name="Lagorce A."/>
        </authorList>
    </citation>
    <scope>NUCLEOTIDE SEQUENCE</scope>
    <source>
        <strain evidence="1">Th15_F1_D04</strain>
    </source>
</reference>
<name>A0AAU9QAF2_9VIBR</name>
<gene>
    <name evidence="1" type="ORF">THF1D04_510003</name>
</gene>
<organism evidence="1 2">
    <name type="scientific">Vibrio owensii</name>
    <dbReference type="NCBI Taxonomy" id="696485"/>
    <lineage>
        <taxon>Bacteria</taxon>
        <taxon>Pseudomonadati</taxon>
        <taxon>Pseudomonadota</taxon>
        <taxon>Gammaproteobacteria</taxon>
        <taxon>Vibrionales</taxon>
        <taxon>Vibrionaceae</taxon>
        <taxon>Vibrio</taxon>
    </lineage>
</organism>
<dbReference type="EMBL" id="CAKMTQ010000047">
    <property type="protein sequence ID" value="CAH1539113.1"/>
    <property type="molecule type" value="Genomic_DNA"/>
</dbReference>
<sequence length="85" mass="9906">MRRLHPLDSLSIKLLGKQGLIKREALGHLNDHVYRLTYEEIELAKKEESKAGPKAKEAYIEQLLERKREAFFTQLNHQLNAPFPP</sequence>
<comment type="caution">
    <text evidence="1">The sequence shown here is derived from an EMBL/GenBank/DDBJ whole genome shotgun (WGS) entry which is preliminary data.</text>
</comment>
<dbReference type="RefSeq" id="WP_409931934.1">
    <property type="nucleotide sequence ID" value="NZ_CAKMTQ010000047.1"/>
</dbReference>
<dbReference type="AlphaFoldDB" id="A0AAU9QAF2"/>
<proteinExistence type="predicted"/>
<dbReference type="Proteomes" id="UP001295420">
    <property type="component" value="Unassembled WGS sequence"/>
</dbReference>
<evidence type="ECO:0000313" key="1">
    <source>
        <dbReference type="EMBL" id="CAH1539113.1"/>
    </source>
</evidence>
<accession>A0AAU9QAF2</accession>
<protein>
    <submittedName>
        <fullName evidence="1">Uncharacterized protein</fullName>
    </submittedName>
</protein>
<evidence type="ECO:0000313" key="2">
    <source>
        <dbReference type="Proteomes" id="UP001295420"/>
    </source>
</evidence>